<gene>
    <name evidence="8" type="primary">MS4A5</name>
</gene>
<comment type="similarity">
    <text evidence="2">Belongs to the MS4A family.</text>
</comment>
<evidence type="ECO:0000256" key="3">
    <source>
        <dbReference type="ARBA" id="ARBA00022692"/>
    </source>
</evidence>
<name>A0A1U7TFQ8_CARSF</name>
<keyword evidence="4 6" id="KW-1133">Transmembrane helix</keyword>
<evidence type="ECO:0000256" key="5">
    <source>
        <dbReference type="ARBA" id="ARBA00023136"/>
    </source>
</evidence>
<dbReference type="CTD" id="64232"/>
<evidence type="ECO:0000256" key="4">
    <source>
        <dbReference type="ARBA" id="ARBA00022989"/>
    </source>
</evidence>
<keyword evidence="5 6" id="KW-0472">Membrane</keyword>
<feature type="transmembrane region" description="Helical" evidence="6">
    <location>
        <begin position="85"/>
        <end position="105"/>
    </location>
</feature>
<reference evidence="8" key="1">
    <citation type="submission" date="2025-08" db="UniProtKB">
        <authorList>
            <consortium name="RefSeq"/>
        </authorList>
    </citation>
    <scope>IDENTIFICATION</scope>
</reference>
<dbReference type="GO" id="GO:0005886">
    <property type="term" value="C:plasma membrane"/>
    <property type="evidence" value="ECO:0007669"/>
    <property type="project" value="TreeGrafter"/>
</dbReference>
<evidence type="ECO:0000313" key="8">
    <source>
        <dbReference type="RefSeq" id="XP_008052581.2"/>
    </source>
</evidence>
<dbReference type="PANTHER" id="PTHR23320">
    <property type="entry name" value="MEMBRANE-SPANNING 4-DOMAINS SUBFAMILY A MS4A -RELATED"/>
    <property type="match status" value="1"/>
</dbReference>
<dbReference type="RefSeq" id="XP_008052581.2">
    <property type="nucleotide sequence ID" value="XM_008054390.2"/>
</dbReference>
<dbReference type="OrthoDB" id="10071849at2759"/>
<dbReference type="GO" id="GO:0007166">
    <property type="term" value="P:cell surface receptor signaling pathway"/>
    <property type="evidence" value="ECO:0007669"/>
    <property type="project" value="TreeGrafter"/>
</dbReference>
<feature type="transmembrane region" description="Helical" evidence="6">
    <location>
        <begin position="49"/>
        <end position="73"/>
    </location>
</feature>
<keyword evidence="7" id="KW-1185">Reference proteome</keyword>
<dbReference type="AlphaFoldDB" id="A0A1U7TFQ8"/>
<dbReference type="InterPro" id="IPR007237">
    <property type="entry name" value="CD20-like"/>
</dbReference>
<dbReference type="KEGG" id="csyr:103256546"/>
<organism evidence="7 8">
    <name type="scientific">Carlito syrichta</name>
    <name type="common">Philippine tarsier</name>
    <name type="synonym">Tarsius syrichta</name>
    <dbReference type="NCBI Taxonomy" id="1868482"/>
    <lineage>
        <taxon>Eukaryota</taxon>
        <taxon>Metazoa</taxon>
        <taxon>Chordata</taxon>
        <taxon>Craniata</taxon>
        <taxon>Vertebrata</taxon>
        <taxon>Euteleostomi</taxon>
        <taxon>Mammalia</taxon>
        <taxon>Eutheria</taxon>
        <taxon>Euarchontoglires</taxon>
        <taxon>Primates</taxon>
        <taxon>Haplorrhini</taxon>
        <taxon>Tarsiiformes</taxon>
        <taxon>Tarsiidae</taxon>
        <taxon>Carlito</taxon>
    </lineage>
</organism>
<dbReference type="PANTHER" id="PTHR23320:SF54">
    <property type="entry name" value="MEMBRANE-SPANNING 4-DOMAINS SUBFAMILY A MEMBER 5"/>
    <property type="match status" value="1"/>
</dbReference>
<evidence type="ECO:0000313" key="7">
    <source>
        <dbReference type="Proteomes" id="UP000189704"/>
    </source>
</evidence>
<dbReference type="Pfam" id="PF04103">
    <property type="entry name" value="CD20"/>
    <property type="match status" value="1"/>
</dbReference>
<evidence type="ECO:0000256" key="2">
    <source>
        <dbReference type="ARBA" id="ARBA00009565"/>
    </source>
</evidence>
<dbReference type="InterPro" id="IPR030417">
    <property type="entry name" value="MS4A"/>
</dbReference>
<sequence>MDSSAAHSPVFLVFPPEIIAPEVSTTELSAKTYGTQNPLQKFFTTKMRIFGAIQILFGIMNFSFGIVFLFTLVEPYPRFPFIFTSGYPFWGSVLFINSGAFLIALKRKTTETMVTMSRLMNFFSALGAIAGISLLILGFILDRNYICGYLAGNSQCHANNTLFHGILIMLMIFSIIELFISLPFFILGCHRDDCDCKGLC</sequence>
<keyword evidence="3 6" id="KW-0812">Transmembrane</keyword>
<feature type="transmembrane region" description="Helical" evidence="6">
    <location>
        <begin position="161"/>
        <end position="187"/>
    </location>
</feature>
<proteinExistence type="inferred from homology"/>
<evidence type="ECO:0000256" key="6">
    <source>
        <dbReference type="SAM" id="Phobius"/>
    </source>
</evidence>
<protein>
    <submittedName>
        <fullName evidence="8">Membrane-spanning 4-domains subfamily A member 5</fullName>
    </submittedName>
</protein>
<comment type="subcellular location">
    <subcellularLocation>
        <location evidence="1">Membrane</location>
        <topology evidence="1">Multi-pass membrane protein</topology>
    </subcellularLocation>
</comment>
<evidence type="ECO:0000256" key="1">
    <source>
        <dbReference type="ARBA" id="ARBA00004141"/>
    </source>
</evidence>
<dbReference type="GeneID" id="103256546"/>
<dbReference type="Proteomes" id="UP000189704">
    <property type="component" value="Unplaced"/>
</dbReference>
<accession>A0A1U7TFQ8</accession>
<feature type="transmembrane region" description="Helical" evidence="6">
    <location>
        <begin position="117"/>
        <end position="141"/>
    </location>
</feature>